<protein>
    <submittedName>
        <fullName evidence="1">Uncharacterized protein</fullName>
    </submittedName>
</protein>
<dbReference type="Proteomes" id="UP001258945">
    <property type="component" value="Unassembled WGS sequence"/>
</dbReference>
<sequence>MVRTKLSPLVSVQVGNMLEANTEFFCNLAKRRAGITHCYNSRNLIA</sequence>
<comment type="caution">
    <text evidence="1">The sequence shown here is derived from an EMBL/GenBank/DDBJ whole genome shotgun (WGS) entry which is preliminary data.</text>
</comment>
<accession>A0ABU3MKK2</accession>
<keyword evidence="2" id="KW-1185">Reference proteome</keyword>
<evidence type="ECO:0000313" key="1">
    <source>
        <dbReference type="EMBL" id="MDT8332996.1"/>
    </source>
</evidence>
<dbReference type="RefSeq" id="WP_314284017.1">
    <property type="nucleotide sequence ID" value="NZ_JAVVDO010000041.1"/>
</dbReference>
<name>A0ABU3MKK2_9PROT</name>
<reference evidence="1 2" key="1">
    <citation type="journal article" date="2019" name="Microb. Pathog.">
        <title>Comparison of VITEK 2, MALDI-TOF MS, 16S rRNA gene sequencing, and whole-genome sequencing for identification of Roseomonas mucosa.</title>
        <authorList>
            <person name="Rudolph W.W."/>
            <person name="Gunzer F."/>
            <person name="Trauth M."/>
            <person name="Bunk B."/>
            <person name="Bigge R."/>
            <person name="Schrottner P."/>
        </authorList>
    </citation>
    <scope>NUCLEOTIDE SEQUENCE [LARGE SCALE GENOMIC DNA]</scope>
    <source>
        <strain evidence="1 2">DSM 103800</strain>
    </source>
</reference>
<dbReference type="EMBL" id="JAVVDO010000041">
    <property type="protein sequence ID" value="MDT8332996.1"/>
    <property type="molecule type" value="Genomic_DNA"/>
</dbReference>
<organism evidence="1 2">
    <name type="scientific">Roseomonas gilardii</name>
    <dbReference type="NCBI Taxonomy" id="257708"/>
    <lineage>
        <taxon>Bacteria</taxon>
        <taxon>Pseudomonadati</taxon>
        <taxon>Pseudomonadota</taxon>
        <taxon>Alphaproteobacteria</taxon>
        <taxon>Acetobacterales</taxon>
        <taxon>Roseomonadaceae</taxon>
        <taxon>Roseomonas</taxon>
    </lineage>
</organism>
<proteinExistence type="predicted"/>
<gene>
    <name evidence="1" type="ORF">RQ831_18240</name>
</gene>
<evidence type="ECO:0000313" key="2">
    <source>
        <dbReference type="Proteomes" id="UP001258945"/>
    </source>
</evidence>